<comment type="caution">
    <text evidence="2">The sequence shown here is derived from an EMBL/GenBank/DDBJ whole genome shotgun (WGS) entry which is preliminary data.</text>
</comment>
<reference evidence="2 3" key="1">
    <citation type="submission" date="2020-07" db="EMBL/GenBank/DDBJ databases">
        <authorList>
            <person name="Partida-Martinez L."/>
            <person name="Huntemann M."/>
            <person name="Clum A."/>
            <person name="Wang J."/>
            <person name="Palaniappan K."/>
            <person name="Ritter S."/>
            <person name="Chen I.-M."/>
            <person name="Stamatis D."/>
            <person name="Reddy T."/>
            <person name="O'Malley R."/>
            <person name="Daum C."/>
            <person name="Shapiro N."/>
            <person name="Ivanova N."/>
            <person name="Kyrpides N."/>
            <person name="Woyke T."/>
        </authorList>
    </citation>
    <scope>NUCLEOTIDE SEQUENCE [LARGE SCALE GENOMIC DNA]</scope>
    <source>
        <strain evidence="2 3">AS2.3</strain>
    </source>
</reference>
<sequence length="58" mass="6322">MGATGRCDKWARQAGTPHPAPNTVIPAQAGIQTREPPRVEPQRQRLWIPAYAGMTDVA</sequence>
<evidence type="ECO:0000313" key="3">
    <source>
        <dbReference type="Proteomes" id="UP000517753"/>
    </source>
</evidence>
<dbReference type="EMBL" id="JACCBY010000001">
    <property type="protein sequence ID" value="NYD89435.1"/>
    <property type="molecule type" value="Genomic_DNA"/>
</dbReference>
<evidence type="ECO:0000256" key="1">
    <source>
        <dbReference type="SAM" id="MobiDB-lite"/>
    </source>
</evidence>
<dbReference type="AlphaFoldDB" id="A0A7Y9K2H4"/>
<reference evidence="2 3" key="2">
    <citation type="submission" date="2020-08" db="EMBL/GenBank/DDBJ databases">
        <title>The Agave Microbiome: Exploring the role of microbial communities in plant adaptations to desert environments.</title>
        <authorList>
            <person name="Partida-Martinez L.P."/>
        </authorList>
    </citation>
    <scope>NUCLEOTIDE SEQUENCE [LARGE SCALE GENOMIC DNA]</scope>
    <source>
        <strain evidence="2 3">AS2.3</strain>
    </source>
</reference>
<accession>A0A7Y9K2H4</accession>
<evidence type="ECO:0000313" key="2">
    <source>
        <dbReference type="EMBL" id="NYD89435.1"/>
    </source>
</evidence>
<keyword evidence="3" id="KW-1185">Reference proteome</keyword>
<dbReference type="Proteomes" id="UP000517753">
    <property type="component" value="Unassembled WGS sequence"/>
</dbReference>
<feature type="compositionally biased region" description="Basic and acidic residues" evidence="1">
    <location>
        <begin position="1"/>
        <end position="11"/>
    </location>
</feature>
<feature type="region of interest" description="Disordered" evidence="1">
    <location>
        <begin position="1"/>
        <end position="41"/>
    </location>
</feature>
<gene>
    <name evidence="2" type="ORF">HD841_001204</name>
</gene>
<organism evidence="2 3">
    <name type="scientific">Sphingomonas melonis</name>
    <dbReference type="NCBI Taxonomy" id="152682"/>
    <lineage>
        <taxon>Bacteria</taxon>
        <taxon>Pseudomonadati</taxon>
        <taxon>Pseudomonadota</taxon>
        <taxon>Alphaproteobacteria</taxon>
        <taxon>Sphingomonadales</taxon>
        <taxon>Sphingomonadaceae</taxon>
        <taxon>Sphingomonas</taxon>
    </lineage>
</organism>
<proteinExistence type="predicted"/>
<name>A0A7Y9K2H4_9SPHN</name>
<protein>
    <submittedName>
        <fullName evidence="2">Uncharacterized protein</fullName>
    </submittedName>
</protein>